<organism evidence="2 3">
    <name type="scientific">Escherichia coli</name>
    <dbReference type="NCBI Taxonomy" id="562"/>
    <lineage>
        <taxon>Bacteria</taxon>
        <taxon>Pseudomonadati</taxon>
        <taxon>Pseudomonadota</taxon>
        <taxon>Gammaproteobacteria</taxon>
        <taxon>Enterobacterales</taxon>
        <taxon>Enterobacteriaceae</taxon>
        <taxon>Escherichia</taxon>
    </lineage>
</organism>
<dbReference type="InterPro" id="IPR036259">
    <property type="entry name" value="MFS_trans_sf"/>
</dbReference>
<evidence type="ECO:0000256" key="1">
    <source>
        <dbReference type="SAM" id="Phobius"/>
    </source>
</evidence>
<accession>A0A376RN90</accession>
<reference evidence="2 3" key="1">
    <citation type="submission" date="2018-06" db="EMBL/GenBank/DDBJ databases">
        <authorList>
            <consortium name="Pathogen Informatics"/>
            <person name="Doyle S."/>
        </authorList>
    </citation>
    <scope>NUCLEOTIDE SEQUENCE [LARGE SCALE GENOMIC DNA]</scope>
    <source>
        <strain evidence="2 3">NCTC10865</strain>
    </source>
</reference>
<keyword evidence="1" id="KW-0812">Transmembrane</keyword>
<evidence type="ECO:0000313" key="2">
    <source>
        <dbReference type="EMBL" id="STI19032.1"/>
    </source>
</evidence>
<sequence length="51" mass="5847">MLPGRINYSINAYIEVFDQITWGALACVGLVLMIWLYQALKFRNRALALES</sequence>
<dbReference type="Proteomes" id="UP000254159">
    <property type="component" value="Unassembled WGS sequence"/>
</dbReference>
<dbReference type="EMBL" id="UGCD01000002">
    <property type="protein sequence ID" value="STI19032.1"/>
    <property type="molecule type" value="Genomic_DNA"/>
</dbReference>
<gene>
    <name evidence="2" type="primary">dtpD_3</name>
    <name evidence="2" type="ORF">NCTC10865_04386</name>
</gene>
<keyword evidence="1" id="KW-1133">Transmembrane helix</keyword>
<dbReference type="Gene3D" id="1.20.1250.20">
    <property type="entry name" value="MFS general substrate transporter like domains"/>
    <property type="match status" value="1"/>
</dbReference>
<proteinExistence type="predicted"/>
<dbReference type="AlphaFoldDB" id="A0A376RN90"/>
<keyword evidence="1" id="KW-0472">Membrane</keyword>
<evidence type="ECO:0000313" key="3">
    <source>
        <dbReference type="Proteomes" id="UP000254159"/>
    </source>
</evidence>
<feature type="transmembrane region" description="Helical" evidence="1">
    <location>
        <begin position="20"/>
        <end position="37"/>
    </location>
</feature>
<name>A0A376RN90_ECOLX</name>
<protein>
    <submittedName>
        <fullName evidence="2">Putative oligopeptide transporter</fullName>
    </submittedName>
</protein>